<feature type="compositionally biased region" description="Basic and acidic residues" evidence="1">
    <location>
        <begin position="1"/>
        <end position="11"/>
    </location>
</feature>
<organism evidence="2 3">
    <name type="scientific">Streptomyces lavendofoliae</name>
    <dbReference type="NCBI Taxonomy" id="67314"/>
    <lineage>
        <taxon>Bacteria</taxon>
        <taxon>Bacillati</taxon>
        <taxon>Actinomycetota</taxon>
        <taxon>Actinomycetes</taxon>
        <taxon>Kitasatosporales</taxon>
        <taxon>Streptomycetaceae</taxon>
        <taxon>Streptomyces</taxon>
    </lineage>
</organism>
<feature type="compositionally biased region" description="Low complexity" evidence="1">
    <location>
        <begin position="55"/>
        <end position="64"/>
    </location>
</feature>
<accession>A0A918HXY5</accession>
<gene>
    <name evidence="2" type="ORF">GCM10010274_34850</name>
</gene>
<feature type="compositionally biased region" description="Low complexity" evidence="1">
    <location>
        <begin position="32"/>
        <end position="41"/>
    </location>
</feature>
<sequence>MIVPSSREETSRSPSGRAARPHGDFSPSVSVDTTATAPFAGGADGPGEDGEPDGSAEAAGGDPALRPAAGWPPEPDEHPAARSRAAANTAVTAGRCTVDIPSAAM</sequence>
<reference evidence="2" key="1">
    <citation type="journal article" date="2014" name="Int. J. Syst. Evol. Microbiol.">
        <title>Complete genome sequence of Corynebacterium casei LMG S-19264T (=DSM 44701T), isolated from a smear-ripened cheese.</title>
        <authorList>
            <consortium name="US DOE Joint Genome Institute (JGI-PGF)"/>
            <person name="Walter F."/>
            <person name="Albersmeier A."/>
            <person name="Kalinowski J."/>
            <person name="Ruckert C."/>
        </authorList>
    </citation>
    <scope>NUCLEOTIDE SEQUENCE</scope>
    <source>
        <strain evidence="2">JCM 4391</strain>
    </source>
</reference>
<keyword evidence="3" id="KW-1185">Reference proteome</keyword>
<evidence type="ECO:0000313" key="2">
    <source>
        <dbReference type="EMBL" id="GGU43929.1"/>
    </source>
</evidence>
<dbReference type="Proteomes" id="UP000636661">
    <property type="component" value="Unassembled WGS sequence"/>
</dbReference>
<feature type="region of interest" description="Disordered" evidence="1">
    <location>
        <begin position="1"/>
        <end position="105"/>
    </location>
</feature>
<name>A0A918HXY5_9ACTN</name>
<dbReference type="AlphaFoldDB" id="A0A918HXY5"/>
<proteinExistence type="predicted"/>
<reference evidence="2" key="2">
    <citation type="submission" date="2020-09" db="EMBL/GenBank/DDBJ databases">
        <authorList>
            <person name="Sun Q."/>
            <person name="Ohkuma M."/>
        </authorList>
    </citation>
    <scope>NUCLEOTIDE SEQUENCE</scope>
    <source>
        <strain evidence="2">JCM 4391</strain>
    </source>
</reference>
<comment type="caution">
    <text evidence="2">The sequence shown here is derived from an EMBL/GenBank/DDBJ whole genome shotgun (WGS) entry which is preliminary data.</text>
</comment>
<dbReference type="EMBL" id="BMTP01000008">
    <property type="protein sequence ID" value="GGU43929.1"/>
    <property type="molecule type" value="Genomic_DNA"/>
</dbReference>
<evidence type="ECO:0000256" key="1">
    <source>
        <dbReference type="SAM" id="MobiDB-lite"/>
    </source>
</evidence>
<protein>
    <submittedName>
        <fullName evidence="2">Uncharacterized protein</fullName>
    </submittedName>
</protein>
<feature type="compositionally biased region" description="Low complexity" evidence="1">
    <location>
        <begin position="82"/>
        <end position="93"/>
    </location>
</feature>
<evidence type="ECO:0000313" key="3">
    <source>
        <dbReference type="Proteomes" id="UP000636661"/>
    </source>
</evidence>